<accession>A0A4Y8KUF4</accession>
<keyword evidence="1" id="KW-1133">Transmembrane helix</keyword>
<gene>
    <name evidence="2" type="ORF">E2605_17850</name>
</gene>
<keyword evidence="1" id="KW-0812">Transmembrane</keyword>
<dbReference type="STRING" id="1121485.GCA_000426485_01605"/>
<sequence length="165" mass="18856">MKPKLYALFRFETVVILVILIAFSLNWIHLGKVLNISGWGLPDLYRKSTNVSNAILFFAKKDSPHLAKFIYIVPLLGIISILFFYNLKKRIARIFLFLTCTFGIVVSLYMYYYFLSSKIFKLSNAGAGVHLLLAISLTGILYIIMYSRKAKKEDVPVLTGDKLTF</sequence>
<feature type="transmembrane region" description="Helical" evidence="1">
    <location>
        <begin position="127"/>
        <end position="145"/>
    </location>
</feature>
<name>A0A4Y8KUF4_9BACT</name>
<proteinExistence type="predicted"/>
<feature type="transmembrane region" description="Helical" evidence="1">
    <location>
        <begin position="94"/>
        <end position="115"/>
    </location>
</feature>
<comment type="caution">
    <text evidence="2">The sequence shown here is derived from an EMBL/GenBank/DDBJ whole genome shotgun (WGS) entry which is preliminary data.</text>
</comment>
<dbReference type="AlphaFoldDB" id="A0A4Y8KUF4"/>
<evidence type="ECO:0008006" key="4">
    <source>
        <dbReference type="Google" id="ProtNLM"/>
    </source>
</evidence>
<dbReference type="RefSeq" id="WP_026625608.1">
    <property type="nucleotide sequence ID" value="NZ_JAWZLG010000074.1"/>
</dbReference>
<dbReference type="OrthoDB" id="996492at2"/>
<feature type="transmembrane region" description="Helical" evidence="1">
    <location>
        <begin position="69"/>
        <end position="87"/>
    </location>
</feature>
<keyword evidence="1" id="KW-0472">Membrane</keyword>
<protein>
    <recommendedName>
        <fullName evidence="4">DUF4293 family protein</fullName>
    </recommendedName>
</protein>
<dbReference type="EMBL" id="SOML01000015">
    <property type="protein sequence ID" value="TFD92979.1"/>
    <property type="molecule type" value="Genomic_DNA"/>
</dbReference>
<evidence type="ECO:0000256" key="1">
    <source>
        <dbReference type="SAM" id="Phobius"/>
    </source>
</evidence>
<organism evidence="2 3">
    <name type="scientific">Dysgonomonas capnocytophagoides</name>
    <dbReference type="NCBI Taxonomy" id="45254"/>
    <lineage>
        <taxon>Bacteria</taxon>
        <taxon>Pseudomonadati</taxon>
        <taxon>Bacteroidota</taxon>
        <taxon>Bacteroidia</taxon>
        <taxon>Bacteroidales</taxon>
        <taxon>Dysgonomonadaceae</taxon>
        <taxon>Dysgonomonas</taxon>
    </lineage>
</organism>
<feature type="transmembrane region" description="Helical" evidence="1">
    <location>
        <begin position="7"/>
        <end position="28"/>
    </location>
</feature>
<reference evidence="2 3" key="1">
    <citation type="submission" date="2019-03" db="EMBL/GenBank/DDBJ databases">
        <title>San Antonio Military Medical Center submission to MRSN (WRAIR), pending publication.</title>
        <authorList>
            <person name="Blyth D.M."/>
            <person name="Mccarthy S.L."/>
            <person name="Schall S.E."/>
            <person name="Stam J.A."/>
            <person name="Ong A.C."/>
            <person name="Mcgann P.T."/>
        </authorList>
    </citation>
    <scope>NUCLEOTIDE SEQUENCE [LARGE SCALE GENOMIC DNA]</scope>
    <source>
        <strain evidence="2 3">MRSN571793</strain>
    </source>
</reference>
<keyword evidence="3" id="KW-1185">Reference proteome</keyword>
<evidence type="ECO:0000313" key="3">
    <source>
        <dbReference type="Proteomes" id="UP000297861"/>
    </source>
</evidence>
<evidence type="ECO:0000313" key="2">
    <source>
        <dbReference type="EMBL" id="TFD92979.1"/>
    </source>
</evidence>
<dbReference type="Proteomes" id="UP000297861">
    <property type="component" value="Unassembled WGS sequence"/>
</dbReference>